<dbReference type="Gene3D" id="3.40.50.720">
    <property type="entry name" value="NAD(P)-binding Rossmann-like Domain"/>
    <property type="match status" value="1"/>
</dbReference>
<dbReference type="InterPro" id="IPR036291">
    <property type="entry name" value="NAD(P)-bd_dom_sf"/>
</dbReference>
<protein>
    <submittedName>
        <fullName evidence="1">2,3-diaminopropionate biosynthesis protein SbnB</fullName>
    </submittedName>
</protein>
<dbReference type="PANTHER" id="PTHR13812">
    <property type="entry name" value="KETIMINE REDUCTASE MU-CRYSTALLIN"/>
    <property type="match status" value="1"/>
</dbReference>
<dbReference type="NCBIfam" id="TIGR03944">
    <property type="entry name" value="dehyd_SbnB_fam"/>
    <property type="match status" value="1"/>
</dbReference>
<name>A0AAU8K7K2_9ACTN</name>
<dbReference type="EMBL" id="CP159872">
    <property type="protein sequence ID" value="XCM83233.1"/>
    <property type="molecule type" value="Genomic_DNA"/>
</dbReference>
<gene>
    <name evidence="1" type="primary">sbnB</name>
    <name evidence="1" type="ORF">ABWK59_32065</name>
</gene>
<sequence length="330" mass="34788">MLILGRKDVESVLDGREDLVLDLVRDAYLVHADGGTALPHSIFLRFPEPEHERDRIIGLPAYLGGRQPVAGFKWVSSFPGNIASGLERASAVIVLNSLATGRAEALLDGTVVSARRTAASAALAARKLTADGTASGVTLFGCGAINFEVLRFLVAALPELRAVTLFDLDPARAEAFAERIAASWPALTVDRAADQDAAMAAQPVVSLATTAARPHLTTDAVRPGGVVLHLSLRDLTAESVLAARNVVDDTDHVSREATSIHLAEQRTGDRAFVHAEIGELLREPGRSVDPDRVTVYSPFGLGILDLALAEAVRAEAARAGLGTAVSDFQG</sequence>
<dbReference type="RefSeq" id="WP_354644168.1">
    <property type="nucleotide sequence ID" value="NZ_CP159872.1"/>
</dbReference>
<organism evidence="1">
    <name type="scientific">Kitasatospora camelliae</name>
    <dbReference type="NCBI Taxonomy" id="3156397"/>
    <lineage>
        <taxon>Bacteria</taxon>
        <taxon>Bacillati</taxon>
        <taxon>Actinomycetota</taxon>
        <taxon>Actinomycetes</taxon>
        <taxon>Kitasatosporales</taxon>
        <taxon>Streptomycetaceae</taxon>
        <taxon>Kitasatospora</taxon>
    </lineage>
</organism>
<dbReference type="InterPro" id="IPR023866">
    <property type="entry name" value="SbnB"/>
</dbReference>
<dbReference type="Pfam" id="PF02423">
    <property type="entry name" value="OCD_Mu_crystall"/>
    <property type="match status" value="1"/>
</dbReference>
<dbReference type="AlphaFoldDB" id="A0AAU8K7K2"/>
<dbReference type="GO" id="GO:0019290">
    <property type="term" value="P:siderophore biosynthetic process"/>
    <property type="evidence" value="ECO:0007669"/>
    <property type="project" value="InterPro"/>
</dbReference>
<dbReference type="Gene3D" id="3.30.1780.10">
    <property type="entry name" value="ornithine cyclodeaminase, domain 1"/>
    <property type="match status" value="1"/>
</dbReference>
<reference evidence="1" key="1">
    <citation type="submission" date="2024-06" db="EMBL/GenBank/DDBJ databases">
        <title>The genome sequences of Kitasatospora sp. strain HUAS MG31.</title>
        <authorList>
            <person name="Mo P."/>
        </authorList>
    </citation>
    <scope>NUCLEOTIDE SEQUENCE</scope>
    <source>
        <strain evidence="1">HUAS MG31</strain>
    </source>
</reference>
<dbReference type="GO" id="GO:0005737">
    <property type="term" value="C:cytoplasm"/>
    <property type="evidence" value="ECO:0007669"/>
    <property type="project" value="TreeGrafter"/>
</dbReference>
<dbReference type="InterPro" id="IPR023401">
    <property type="entry name" value="ODC_N"/>
</dbReference>
<accession>A0AAU8K7K2</accession>
<dbReference type="SUPFAM" id="SSF51735">
    <property type="entry name" value="NAD(P)-binding Rossmann-fold domains"/>
    <property type="match status" value="1"/>
</dbReference>
<dbReference type="KEGG" id="kcm:ABWK59_32065"/>
<proteinExistence type="predicted"/>
<dbReference type="GO" id="GO:0016639">
    <property type="term" value="F:oxidoreductase activity, acting on the CH-NH2 group of donors, NAD or NADP as acceptor"/>
    <property type="evidence" value="ECO:0007669"/>
    <property type="project" value="InterPro"/>
</dbReference>
<dbReference type="PANTHER" id="PTHR13812:SF19">
    <property type="entry name" value="KETIMINE REDUCTASE MU-CRYSTALLIN"/>
    <property type="match status" value="1"/>
</dbReference>
<dbReference type="InterPro" id="IPR003462">
    <property type="entry name" value="ODC_Mu_crystall"/>
</dbReference>
<evidence type="ECO:0000313" key="1">
    <source>
        <dbReference type="EMBL" id="XCM83233.1"/>
    </source>
</evidence>
<dbReference type="PIRSF" id="PIRSF001439">
    <property type="entry name" value="CryM"/>
    <property type="match status" value="1"/>
</dbReference>